<name>A0A814VAC5_9BILA</name>
<feature type="transmembrane region" description="Helical" evidence="1">
    <location>
        <begin position="48"/>
        <end position="81"/>
    </location>
</feature>
<comment type="caution">
    <text evidence="2">The sequence shown here is derived from an EMBL/GenBank/DDBJ whole genome shotgun (WGS) entry which is preliminary data.</text>
</comment>
<gene>
    <name evidence="2" type="ORF">RFH988_LOCUS23799</name>
</gene>
<proteinExistence type="predicted"/>
<reference evidence="2" key="1">
    <citation type="submission" date="2021-02" db="EMBL/GenBank/DDBJ databases">
        <authorList>
            <person name="Nowell W R."/>
        </authorList>
    </citation>
    <scope>NUCLEOTIDE SEQUENCE</scope>
</reference>
<evidence type="ECO:0000313" key="2">
    <source>
        <dbReference type="EMBL" id="CAF1186322.1"/>
    </source>
</evidence>
<dbReference type="Proteomes" id="UP000663882">
    <property type="component" value="Unassembled WGS sequence"/>
</dbReference>
<keyword evidence="1" id="KW-1133">Transmembrane helix</keyword>
<organism evidence="2 3">
    <name type="scientific">Rotaria sordida</name>
    <dbReference type="NCBI Taxonomy" id="392033"/>
    <lineage>
        <taxon>Eukaryota</taxon>
        <taxon>Metazoa</taxon>
        <taxon>Spiralia</taxon>
        <taxon>Gnathifera</taxon>
        <taxon>Rotifera</taxon>
        <taxon>Eurotatoria</taxon>
        <taxon>Bdelloidea</taxon>
        <taxon>Philodinida</taxon>
        <taxon>Philodinidae</taxon>
        <taxon>Rotaria</taxon>
    </lineage>
</organism>
<accession>A0A814VAC5</accession>
<keyword evidence="1" id="KW-0812">Transmembrane</keyword>
<dbReference type="AlphaFoldDB" id="A0A814VAC5"/>
<dbReference type="EMBL" id="CAJNOO010001678">
    <property type="protein sequence ID" value="CAF1186322.1"/>
    <property type="molecule type" value="Genomic_DNA"/>
</dbReference>
<keyword evidence="1" id="KW-0472">Membrane</keyword>
<sequence>MVFDSERAIAFKAATDGSIVAENITDSRPPPPVKTTTTINRVSLTVQIAVPVAIAGGTLLIGFGLIIYAVISGGHGIFFLTRTR</sequence>
<evidence type="ECO:0000313" key="3">
    <source>
        <dbReference type="Proteomes" id="UP000663882"/>
    </source>
</evidence>
<protein>
    <submittedName>
        <fullName evidence="2">Uncharacterized protein</fullName>
    </submittedName>
</protein>
<evidence type="ECO:0000256" key="1">
    <source>
        <dbReference type="SAM" id="Phobius"/>
    </source>
</evidence>